<name>A0AAN9L6A6_CANGL</name>
<proteinExistence type="predicted"/>
<evidence type="ECO:0000313" key="3">
    <source>
        <dbReference type="Proteomes" id="UP001367508"/>
    </source>
</evidence>
<reference evidence="2 3" key="1">
    <citation type="submission" date="2024-01" db="EMBL/GenBank/DDBJ databases">
        <title>The genomes of 5 underutilized Papilionoideae crops provide insights into root nodulation and disease resistanc.</title>
        <authorList>
            <person name="Jiang F."/>
        </authorList>
    </citation>
    <scope>NUCLEOTIDE SEQUENCE [LARGE SCALE GENOMIC DNA]</scope>
    <source>
        <strain evidence="2">LVBAO_FW01</strain>
        <tissue evidence="2">Leaves</tissue>
    </source>
</reference>
<organism evidence="2 3">
    <name type="scientific">Canavalia gladiata</name>
    <name type="common">Sword bean</name>
    <name type="synonym">Dolichos gladiatus</name>
    <dbReference type="NCBI Taxonomy" id="3824"/>
    <lineage>
        <taxon>Eukaryota</taxon>
        <taxon>Viridiplantae</taxon>
        <taxon>Streptophyta</taxon>
        <taxon>Embryophyta</taxon>
        <taxon>Tracheophyta</taxon>
        <taxon>Spermatophyta</taxon>
        <taxon>Magnoliopsida</taxon>
        <taxon>eudicotyledons</taxon>
        <taxon>Gunneridae</taxon>
        <taxon>Pentapetalae</taxon>
        <taxon>rosids</taxon>
        <taxon>fabids</taxon>
        <taxon>Fabales</taxon>
        <taxon>Fabaceae</taxon>
        <taxon>Papilionoideae</taxon>
        <taxon>50 kb inversion clade</taxon>
        <taxon>NPAAA clade</taxon>
        <taxon>indigoferoid/millettioid clade</taxon>
        <taxon>Phaseoleae</taxon>
        <taxon>Canavalia</taxon>
    </lineage>
</organism>
<accession>A0AAN9L6A6</accession>
<gene>
    <name evidence="2" type="ORF">VNO77_24438</name>
</gene>
<dbReference type="Proteomes" id="UP001367508">
    <property type="component" value="Unassembled WGS sequence"/>
</dbReference>
<dbReference type="GO" id="GO:0005615">
    <property type="term" value="C:extracellular space"/>
    <property type="evidence" value="ECO:0007669"/>
    <property type="project" value="TreeGrafter"/>
</dbReference>
<comment type="caution">
    <text evidence="2">The sequence shown here is derived from an EMBL/GenBank/DDBJ whole genome shotgun (WGS) entry which is preliminary data.</text>
</comment>
<protein>
    <submittedName>
        <fullName evidence="2">Uncharacterized protein</fullName>
    </submittedName>
</protein>
<keyword evidence="3" id="KW-1185">Reference proteome</keyword>
<evidence type="ECO:0000256" key="1">
    <source>
        <dbReference type="SAM" id="Phobius"/>
    </source>
</evidence>
<feature type="transmembrane region" description="Helical" evidence="1">
    <location>
        <begin position="32"/>
        <end position="56"/>
    </location>
</feature>
<sequence>MDLEAIKKPHSLSQNSSPLFVHRHTLTLPPLLVIRFAIMVLPRSTAFLLIFILLPLRFSSAHTHRQDNNMIPVVATAGKLEKTISPVNGEQIYYHAVPAVVETDQRTKFLPVRKMMSNGVPVKSENEIINMAKGSATEWKARCVIGNCNHQEGKGILSVKKHKFGKRNGHYVKVKMSSLVPLNADYYVPRPHPPKNN</sequence>
<keyword evidence="1" id="KW-1133">Transmembrane helix</keyword>
<keyword evidence="1" id="KW-0472">Membrane</keyword>
<dbReference type="GO" id="GO:0008284">
    <property type="term" value="P:positive regulation of cell population proliferation"/>
    <property type="evidence" value="ECO:0007669"/>
    <property type="project" value="TreeGrafter"/>
</dbReference>
<dbReference type="InterPro" id="IPR038804">
    <property type="entry name" value="RGF3"/>
</dbReference>
<dbReference type="EMBL" id="JAYMYQ010000005">
    <property type="protein sequence ID" value="KAK7330250.1"/>
    <property type="molecule type" value="Genomic_DNA"/>
</dbReference>
<dbReference type="PANTHER" id="PTHR36313:SF2">
    <property type="match status" value="1"/>
</dbReference>
<dbReference type="GO" id="GO:0010628">
    <property type="term" value="P:positive regulation of gene expression"/>
    <property type="evidence" value="ECO:0007669"/>
    <property type="project" value="TreeGrafter"/>
</dbReference>
<dbReference type="GO" id="GO:0030154">
    <property type="term" value="P:cell differentiation"/>
    <property type="evidence" value="ECO:0007669"/>
    <property type="project" value="TreeGrafter"/>
</dbReference>
<dbReference type="GO" id="GO:0010082">
    <property type="term" value="P:regulation of root meristem growth"/>
    <property type="evidence" value="ECO:0007669"/>
    <property type="project" value="InterPro"/>
</dbReference>
<dbReference type="PANTHER" id="PTHR36313">
    <property type="entry name" value="ROOT MERISTEM GROWTH FACTOR 2"/>
    <property type="match status" value="1"/>
</dbReference>
<dbReference type="AlphaFoldDB" id="A0AAN9L6A6"/>
<dbReference type="GO" id="GO:0008083">
    <property type="term" value="F:growth factor activity"/>
    <property type="evidence" value="ECO:0007669"/>
    <property type="project" value="InterPro"/>
</dbReference>
<keyword evidence="1" id="KW-0812">Transmembrane</keyword>
<evidence type="ECO:0000313" key="2">
    <source>
        <dbReference type="EMBL" id="KAK7330250.1"/>
    </source>
</evidence>